<proteinExistence type="predicted"/>
<protein>
    <submittedName>
        <fullName evidence="2">S41 family peptidase</fullName>
    </submittedName>
</protein>
<accession>A0ABX0HKQ7</accession>
<dbReference type="EMBL" id="VCJR02000002">
    <property type="protein sequence ID" value="NHK28593.1"/>
    <property type="molecule type" value="Genomic_DNA"/>
</dbReference>
<dbReference type="PANTHER" id="PTHR11261">
    <property type="entry name" value="INTERPHOTORECEPTOR RETINOID-BINDING PROTEIN"/>
    <property type="match status" value="1"/>
</dbReference>
<dbReference type="SUPFAM" id="SSF52096">
    <property type="entry name" value="ClpP/crotonase"/>
    <property type="match status" value="1"/>
</dbReference>
<comment type="caution">
    <text evidence="2">The sequence shown here is derived from an EMBL/GenBank/DDBJ whole genome shotgun (WGS) entry which is preliminary data.</text>
</comment>
<keyword evidence="3" id="KW-1185">Reference proteome</keyword>
<evidence type="ECO:0000259" key="1">
    <source>
        <dbReference type="SMART" id="SM00245"/>
    </source>
</evidence>
<organism evidence="2 3">
    <name type="scientific">Aquisalinus luteolus</name>
    <dbReference type="NCBI Taxonomy" id="1566827"/>
    <lineage>
        <taxon>Bacteria</taxon>
        <taxon>Pseudomonadati</taxon>
        <taxon>Pseudomonadota</taxon>
        <taxon>Alphaproteobacteria</taxon>
        <taxon>Parvularculales</taxon>
        <taxon>Parvularculaceae</taxon>
        <taxon>Aquisalinus</taxon>
    </lineage>
</organism>
<evidence type="ECO:0000313" key="3">
    <source>
        <dbReference type="Proteomes" id="UP000818603"/>
    </source>
</evidence>
<dbReference type="CDD" id="cd07563">
    <property type="entry name" value="Peptidase_S41_IRBP"/>
    <property type="match status" value="1"/>
</dbReference>
<dbReference type="InterPro" id="IPR005151">
    <property type="entry name" value="Tail-specific_protease"/>
</dbReference>
<dbReference type="Gene3D" id="3.90.226.10">
    <property type="entry name" value="2-enoyl-CoA Hydratase, Chain A, domain 1"/>
    <property type="match status" value="1"/>
</dbReference>
<dbReference type="PANTHER" id="PTHR11261:SF3">
    <property type="entry name" value="RETINOL-BINDING PROTEIN 3"/>
    <property type="match status" value="1"/>
</dbReference>
<dbReference type="Proteomes" id="UP000818603">
    <property type="component" value="Unassembled WGS sequence"/>
</dbReference>
<dbReference type="InterPro" id="IPR029045">
    <property type="entry name" value="ClpP/crotonase-like_dom_sf"/>
</dbReference>
<dbReference type="SMART" id="SM00245">
    <property type="entry name" value="TSPc"/>
    <property type="match status" value="1"/>
</dbReference>
<dbReference type="RefSeq" id="WP_166426503.1">
    <property type="nucleotide sequence ID" value="NZ_BMGZ01000002.1"/>
</dbReference>
<gene>
    <name evidence="2" type="ORF">FF098_011805</name>
</gene>
<dbReference type="Pfam" id="PF03572">
    <property type="entry name" value="Peptidase_S41"/>
    <property type="match status" value="1"/>
</dbReference>
<reference evidence="2 3" key="1">
    <citation type="submission" date="2020-02" db="EMBL/GenBank/DDBJ databases">
        <title>Genome sequence of Parvularcula flava strain NH6-79.</title>
        <authorList>
            <person name="Abdul Karim M.H."/>
            <person name="Lam M.Q."/>
            <person name="Chen S.J."/>
            <person name="Yahya A."/>
            <person name="Shahir S."/>
            <person name="Shamsir M.S."/>
            <person name="Chong C.S."/>
        </authorList>
    </citation>
    <scope>NUCLEOTIDE SEQUENCE [LARGE SCALE GENOMIC DNA]</scope>
    <source>
        <strain evidence="2 3">NH6-79</strain>
    </source>
</reference>
<feature type="domain" description="Tail specific protease" evidence="1">
    <location>
        <begin position="112"/>
        <end position="309"/>
    </location>
</feature>
<name>A0ABX0HKQ7_9PROT</name>
<dbReference type="Pfam" id="PF14684">
    <property type="entry name" value="Tricorn_C1"/>
    <property type="match status" value="1"/>
</dbReference>
<dbReference type="InterPro" id="IPR028204">
    <property type="entry name" value="Tricorn_C1"/>
</dbReference>
<evidence type="ECO:0000313" key="2">
    <source>
        <dbReference type="EMBL" id="NHK28593.1"/>
    </source>
</evidence>
<dbReference type="Gene3D" id="3.30.750.44">
    <property type="match status" value="1"/>
</dbReference>
<sequence length="351" mass="38352">MTALPAVAQEEQVEASPEEVFEEFWAIYNDGYALFGVKNIDWDAVYDIYRPKVTAETSDEDLFAIISEIAGLMHDLHVVIRDEKGGRFYRSGSRSLATGDFDIGTFSLDLIGQSYATDGLKSIADGTFHYGMLSGNVGYLHFRSFNDMETSVGAIDEIISAFEGAGAVIIDVRQNGGGSDAVGQTIANRFADQKRLYMSVQMRNIMEPRDSFAEPVDWYLEPAGPAQFTGPVVLLTNSRSISAAENFALAMRALPHAAIVGEYTAGVFADAGQVPLPNGWTVDVSVNIFRDPDGFNWEGIGVPPDYWMANKADDIETGQDRVLGFALDLIDTGRIGRQDGSQQPPRHVPVE</sequence>